<feature type="domain" description="MADF" evidence="4">
    <location>
        <begin position="41"/>
        <end position="130"/>
    </location>
</feature>
<feature type="compositionally biased region" description="Basic and acidic residues" evidence="2">
    <location>
        <begin position="148"/>
        <end position="172"/>
    </location>
</feature>
<comment type="subcellular location">
    <subcellularLocation>
        <location evidence="1">Nucleus</location>
    </subcellularLocation>
</comment>
<dbReference type="SMART" id="SM00595">
    <property type="entry name" value="MADF"/>
    <property type="match status" value="1"/>
</dbReference>
<dbReference type="GO" id="GO:0003677">
    <property type="term" value="F:DNA binding"/>
    <property type="evidence" value="ECO:0007669"/>
    <property type="project" value="InterPro"/>
</dbReference>
<dbReference type="PROSITE" id="PS50090">
    <property type="entry name" value="MYB_LIKE"/>
    <property type="match status" value="1"/>
</dbReference>
<dbReference type="InterPro" id="IPR004210">
    <property type="entry name" value="BESS_motif"/>
</dbReference>
<feature type="domain" description="Myb-like" evidence="3">
    <location>
        <begin position="26"/>
        <end position="92"/>
    </location>
</feature>
<organism evidence="6 7">
    <name type="scientific">Folsomia candida</name>
    <name type="common">Springtail</name>
    <dbReference type="NCBI Taxonomy" id="158441"/>
    <lineage>
        <taxon>Eukaryota</taxon>
        <taxon>Metazoa</taxon>
        <taxon>Ecdysozoa</taxon>
        <taxon>Arthropoda</taxon>
        <taxon>Hexapoda</taxon>
        <taxon>Collembola</taxon>
        <taxon>Entomobryomorpha</taxon>
        <taxon>Isotomoidea</taxon>
        <taxon>Isotomidae</taxon>
        <taxon>Proisotominae</taxon>
        <taxon>Folsomia</taxon>
    </lineage>
</organism>
<evidence type="ECO:0000259" key="5">
    <source>
        <dbReference type="PROSITE" id="PS51031"/>
    </source>
</evidence>
<dbReference type="Proteomes" id="UP000198287">
    <property type="component" value="Unassembled WGS sequence"/>
</dbReference>
<dbReference type="InterPro" id="IPR039353">
    <property type="entry name" value="TF_Adf1"/>
</dbReference>
<evidence type="ECO:0000313" key="6">
    <source>
        <dbReference type="EMBL" id="OXA39153.1"/>
    </source>
</evidence>
<feature type="region of interest" description="Disordered" evidence="2">
    <location>
        <begin position="137"/>
        <end position="172"/>
    </location>
</feature>
<evidence type="ECO:0000313" key="7">
    <source>
        <dbReference type="Proteomes" id="UP000198287"/>
    </source>
</evidence>
<dbReference type="InterPro" id="IPR001005">
    <property type="entry name" value="SANT/Myb"/>
</dbReference>
<keyword evidence="7" id="KW-1185">Reference proteome</keyword>
<feature type="region of interest" description="Disordered" evidence="2">
    <location>
        <begin position="1"/>
        <end position="32"/>
    </location>
</feature>
<proteinExistence type="predicted"/>
<keyword evidence="1" id="KW-0539">Nucleus</keyword>
<reference evidence="6 7" key="1">
    <citation type="submission" date="2015-12" db="EMBL/GenBank/DDBJ databases">
        <title>The genome of Folsomia candida.</title>
        <authorList>
            <person name="Faddeeva A."/>
            <person name="Derks M.F."/>
            <person name="Anvar Y."/>
            <person name="Smit S."/>
            <person name="Van Straalen N."/>
            <person name="Roelofs D."/>
        </authorList>
    </citation>
    <scope>NUCLEOTIDE SEQUENCE [LARGE SCALE GENOMIC DNA]</scope>
    <source>
        <strain evidence="6 7">VU population</strain>
        <tissue evidence="6">Whole body</tissue>
    </source>
</reference>
<dbReference type="Pfam" id="PF10545">
    <property type="entry name" value="MADF_DNA_bdg"/>
    <property type="match status" value="1"/>
</dbReference>
<dbReference type="PANTHER" id="PTHR12243:SF67">
    <property type="entry name" value="COREPRESSOR OF PANGOLIN, ISOFORM A-RELATED"/>
    <property type="match status" value="1"/>
</dbReference>
<comment type="caution">
    <text evidence="6">The sequence shown here is derived from an EMBL/GenBank/DDBJ whole genome shotgun (WGS) entry which is preliminary data.</text>
</comment>
<dbReference type="PROSITE" id="PS51031">
    <property type="entry name" value="BESS"/>
    <property type="match status" value="1"/>
</dbReference>
<dbReference type="PANTHER" id="PTHR12243">
    <property type="entry name" value="MADF DOMAIN TRANSCRIPTION FACTOR"/>
    <property type="match status" value="1"/>
</dbReference>
<accession>A0A226D1V6</accession>
<dbReference type="EMBL" id="LNIX01000041">
    <property type="protein sequence ID" value="OXA39153.1"/>
    <property type="molecule type" value="Genomic_DNA"/>
</dbReference>
<dbReference type="GO" id="GO:0005634">
    <property type="term" value="C:nucleus"/>
    <property type="evidence" value="ECO:0007669"/>
    <property type="project" value="UniProtKB-SubCell"/>
</dbReference>
<dbReference type="InterPro" id="IPR006578">
    <property type="entry name" value="MADF-dom"/>
</dbReference>
<sequence>MSSVSEIEGESVDMGGDENKVMGEEIPDARENSWSNEDVELLVETVRSNPILYDVKSKDNKNTGRKELVWLNVSNAVGKDVSECKKKWKYLRDNFNKVIKKRKGKSGKSGKKEKQWEFLEMLNFLKPFVIANTECSGNLEKTPAPEDTTDRHDNSCGADADKDDCSKAETSPKKIKMSEKVDAALLGYLEKQVVKDSNHHFCMALADDLRKMTPAQASFAKIKIQQVMYEVEFPHNATPAPGRPDFID</sequence>
<evidence type="ECO:0000256" key="1">
    <source>
        <dbReference type="PROSITE-ProRule" id="PRU00371"/>
    </source>
</evidence>
<feature type="domain" description="BESS" evidence="5">
    <location>
        <begin position="195"/>
        <end position="234"/>
    </location>
</feature>
<evidence type="ECO:0000259" key="4">
    <source>
        <dbReference type="PROSITE" id="PS51029"/>
    </source>
</evidence>
<dbReference type="AlphaFoldDB" id="A0A226D1V6"/>
<name>A0A226D1V6_FOLCA</name>
<dbReference type="OMA" id="VIANTEC"/>
<gene>
    <name evidence="6" type="ORF">Fcan01_26092</name>
</gene>
<dbReference type="OrthoDB" id="5984255at2759"/>
<dbReference type="Pfam" id="PF02944">
    <property type="entry name" value="BESS"/>
    <property type="match status" value="1"/>
</dbReference>
<feature type="compositionally biased region" description="Basic and acidic residues" evidence="2">
    <location>
        <begin position="17"/>
        <end position="31"/>
    </location>
</feature>
<evidence type="ECO:0000256" key="2">
    <source>
        <dbReference type="SAM" id="MobiDB-lite"/>
    </source>
</evidence>
<evidence type="ECO:0000259" key="3">
    <source>
        <dbReference type="PROSITE" id="PS50090"/>
    </source>
</evidence>
<dbReference type="PROSITE" id="PS51029">
    <property type="entry name" value="MADF"/>
    <property type="match status" value="1"/>
</dbReference>
<protein>
    <submittedName>
        <fullName evidence="6">Transcription factor Adf-1</fullName>
    </submittedName>
</protein>